<name>A0A1G1TM81_9BACT</name>
<dbReference type="AlphaFoldDB" id="A0A1G1TM81"/>
<accession>A0A1G1TM81</accession>
<keyword evidence="2" id="KW-1185">Reference proteome</keyword>
<organism evidence="1 2">
    <name type="scientific">Hymenobacter coccineus</name>
    <dbReference type="NCBI Taxonomy" id="1908235"/>
    <lineage>
        <taxon>Bacteria</taxon>
        <taxon>Pseudomonadati</taxon>
        <taxon>Bacteroidota</taxon>
        <taxon>Cytophagia</taxon>
        <taxon>Cytophagales</taxon>
        <taxon>Hymenobacteraceae</taxon>
        <taxon>Hymenobacter</taxon>
    </lineage>
</organism>
<comment type="caution">
    <text evidence="1">The sequence shown here is derived from an EMBL/GenBank/DDBJ whole genome shotgun (WGS) entry which is preliminary data.</text>
</comment>
<evidence type="ECO:0000313" key="1">
    <source>
        <dbReference type="EMBL" id="OGX91963.1"/>
    </source>
</evidence>
<sequence length="511" mass="57666">MDDLRTALLTLSPDDRIEFARFLLRQRQRVAGRQDVRLYELLTGPALAPAALVARLYPAAPNAGAYYAVRKRLLLHLTDFLVLRQRQHDATAAAAVRGHLTLAQYLFGAGVPRLAWGTLRKAEKQARDHEQYEALNAVYNLQIQHAGTPHAEPLPDVLRRRHANKKAADEEERANIADSLLRHRLREARTQGRPAAAFDAIVQEILAEYDLQEAFARSPSLLCRLLSIARSGMLVRRDFASFAPFAERCYGLMARRHGFAPAQRGYQLRLLYMLAHALYRTRHFAESVRYLEQGRAVLADGGRPLAEFGPRFTFLLAANYAFLQRNAESIALLEGALRAAPALPELAALTARLQLTFHYFAEGSFQKANHVLLRLGRTDHWLEQHLGLEWLLNRNLGELLIQLELGAADVALGRLRAIDRGLRERFPAGPDGAPAAGGPYRYVLSYLALVHEILEDPAVAQRPAFAQKVARMPEFWPLEREDLQIQSFYAWLRARMLGRPYYEVLLEVATS</sequence>
<dbReference type="OrthoDB" id="732094at2"/>
<dbReference type="Proteomes" id="UP000177506">
    <property type="component" value="Unassembled WGS sequence"/>
</dbReference>
<evidence type="ECO:0000313" key="2">
    <source>
        <dbReference type="Proteomes" id="UP000177506"/>
    </source>
</evidence>
<dbReference type="RefSeq" id="WP_070740032.1">
    <property type="nucleotide sequence ID" value="NZ_MDZA01000022.1"/>
</dbReference>
<proteinExistence type="predicted"/>
<dbReference type="EMBL" id="MDZA01000022">
    <property type="protein sequence ID" value="OGX91963.1"/>
    <property type="molecule type" value="Genomic_DNA"/>
</dbReference>
<reference evidence="1 2" key="1">
    <citation type="submission" date="2016-08" db="EMBL/GenBank/DDBJ databases">
        <title>Hymenobacter coccineus sp. nov., Hymenobacter lapidarius sp. nov. and Hymenobacter glacialis sp. nov., isolated from Antarctic soil.</title>
        <authorList>
            <person name="Sedlacek I."/>
            <person name="Kralova S."/>
            <person name="Kyrova K."/>
            <person name="Maslanova I."/>
            <person name="Stankova E."/>
            <person name="Vrbovska V."/>
            <person name="Nemec M."/>
            <person name="Bartak M."/>
            <person name="Svec P."/>
            <person name="Busse H.-J."/>
            <person name="Pantucek R."/>
        </authorList>
    </citation>
    <scope>NUCLEOTIDE SEQUENCE [LARGE SCALE GENOMIC DNA]</scope>
    <source>
        <strain evidence="1 2">CCM 8649</strain>
    </source>
</reference>
<protein>
    <submittedName>
        <fullName evidence="1">Uncharacterized protein</fullName>
    </submittedName>
</protein>
<gene>
    <name evidence="1" type="ORF">BEN49_04020</name>
</gene>